<dbReference type="SUPFAM" id="SSF47473">
    <property type="entry name" value="EF-hand"/>
    <property type="match status" value="1"/>
</dbReference>
<feature type="signal peptide" evidence="1">
    <location>
        <begin position="1"/>
        <end position="22"/>
    </location>
</feature>
<gene>
    <name evidence="3" type="ORF">HAT86_03820</name>
</gene>
<keyword evidence="4" id="KW-1185">Reference proteome</keyword>
<dbReference type="PROSITE" id="PS50222">
    <property type="entry name" value="EF_HAND_2"/>
    <property type="match status" value="1"/>
</dbReference>
<feature type="chain" id="PRO_5037408276" evidence="1">
    <location>
        <begin position="23"/>
        <end position="82"/>
    </location>
</feature>
<dbReference type="InterPro" id="IPR018247">
    <property type="entry name" value="EF_Hand_1_Ca_BS"/>
</dbReference>
<dbReference type="GO" id="GO:0005509">
    <property type="term" value="F:calcium ion binding"/>
    <property type="evidence" value="ECO:0007669"/>
    <property type="project" value="InterPro"/>
</dbReference>
<comment type="caution">
    <text evidence="3">The sequence shown here is derived from an EMBL/GenBank/DDBJ whole genome shotgun (WGS) entry which is preliminary data.</text>
</comment>
<proteinExistence type="predicted"/>
<evidence type="ECO:0000313" key="4">
    <source>
        <dbReference type="Proteomes" id="UP000639775"/>
    </source>
</evidence>
<dbReference type="Gene3D" id="1.10.238.10">
    <property type="entry name" value="EF-hand"/>
    <property type="match status" value="1"/>
</dbReference>
<protein>
    <submittedName>
        <fullName evidence="3">EF-hand domain-containing protein</fullName>
    </submittedName>
</protein>
<evidence type="ECO:0000313" key="3">
    <source>
        <dbReference type="EMBL" id="NHQ73596.1"/>
    </source>
</evidence>
<dbReference type="PROSITE" id="PS00018">
    <property type="entry name" value="EF_HAND_1"/>
    <property type="match status" value="2"/>
</dbReference>
<accession>A0A967BCM7</accession>
<organism evidence="3 4">
    <name type="scientific">Roseovarius gahaiensis</name>
    <dbReference type="NCBI Taxonomy" id="2716691"/>
    <lineage>
        <taxon>Bacteria</taxon>
        <taxon>Pseudomonadati</taxon>
        <taxon>Pseudomonadota</taxon>
        <taxon>Alphaproteobacteria</taxon>
        <taxon>Rhodobacterales</taxon>
        <taxon>Roseobacteraceae</taxon>
        <taxon>Roseovarius</taxon>
    </lineage>
</organism>
<name>A0A967BCM7_9RHOB</name>
<dbReference type="Proteomes" id="UP000639775">
    <property type="component" value="Unassembled WGS sequence"/>
</dbReference>
<feature type="domain" description="EF-hand" evidence="2">
    <location>
        <begin position="23"/>
        <end position="48"/>
    </location>
</feature>
<reference evidence="3" key="1">
    <citation type="submission" date="2020-03" db="EMBL/GenBank/DDBJ databases">
        <title>Roseovarius gahaiensis sp. nov., isolated from Gahai Saline Lake, China.</title>
        <authorList>
            <person name="Sun X."/>
        </authorList>
    </citation>
    <scope>NUCLEOTIDE SEQUENCE</scope>
    <source>
        <strain evidence="3">GH877</strain>
    </source>
</reference>
<evidence type="ECO:0000256" key="1">
    <source>
        <dbReference type="SAM" id="SignalP"/>
    </source>
</evidence>
<dbReference type="RefSeq" id="WP_167193586.1">
    <property type="nucleotide sequence ID" value="NZ_JAAORB010000004.1"/>
</dbReference>
<dbReference type="InterPro" id="IPR011992">
    <property type="entry name" value="EF-hand-dom_pair"/>
</dbReference>
<dbReference type="InterPro" id="IPR002048">
    <property type="entry name" value="EF_hand_dom"/>
</dbReference>
<keyword evidence="1" id="KW-0732">Signal</keyword>
<evidence type="ECO:0000259" key="2">
    <source>
        <dbReference type="PROSITE" id="PS50222"/>
    </source>
</evidence>
<dbReference type="EMBL" id="JAAORB010000004">
    <property type="protein sequence ID" value="NHQ73596.1"/>
    <property type="molecule type" value="Genomic_DNA"/>
</dbReference>
<dbReference type="Pfam" id="PF13202">
    <property type="entry name" value="EF-hand_5"/>
    <property type="match status" value="2"/>
</dbReference>
<dbReference type="AlphaFoldDB" id="A0A967BCM7"/>
<sequence length="82" mass="8531">MFKKITAATLAAALVAPGFAMAETMDANDDGLVSMSEFQTMYPDLGADIFSIIDTNADGALSEDEIEAARATGTLPEAPTDD</sequence>